<evidence type="ECO:0000256" key="3">
    <source>
        <dbReference type="ARBA" id="ARBA00022989"/>
    </source>
</evidence>
<dbReference type="PANTHER" id="PTHR23523:SF2">
    <property type="entry name" value="2-NITROIMIDAZOLE TRANSPORTER"/>
    <property type="match status" value="1"/>
</dbReference>
<feature type="transmembrane region" description="Helical" evidence="5">
    <location>
        <begin position="333"/>
        <end position="356"/>
    </location>
</feature>
<dbReference type="InterPro" id="IPR052524">
    <property type="entry name" value="MFS_Cyanate_Porter"/>
</dbReference>
<feature type="domain" description="Major facilitator superfamily (MFS) profile" evidence="6">
    <location>
        <begin position="1"/>
        <end position="388"/>
    </location>
</feature>
<evidence type="ECO:0000256" key="4">
    <source>
        <dbReference type="ARBA" id="ARBA00023136"/>
    </source>
</evidence>
<feature type="transmembrane region" description="Helical" evidence="5">
    <location>
        <begin position="300"/>
        <end position="321"/>
    </location>
</feature>
<keyword evidence="4 5" id="KW-0472">Membrane</keyword>
<name>A0ABT7C7C4_9MICO</name>
<sequence>MNWGALLNVVVLAATLRAAIVAFGPAAQRIGDDLQLSGASLGLLGSLPILMFGLVALVVNKPVRVLGFDLAALLALVALALGLATRLLPDAWALWLGTAVIGLSIGILNVLAPAFVKRDFPTRLPLITGIYASAMAATAAISIALVTPLTIAVGGNWRIALTTSLPVVLLAIGMQAARYARERRTAGSSAPVPVDVDKHSSARVWRSPLAWAVTAFMGLQSLMFYSFMTWAPSIEVASGFTEAQANVHLSVGQVLGIFGSLIIAAVMQRVPDHRIVAVGIAVAGMLLFLAMLLWPELFPIWTPLLGFLSTPLLGVALALIGERAGSTHEAATLSGMAQSIGYIIAAIGPVFVGGLFDVTGSWATVLWSFVGVFVLLAAAGFIAGQNRTISPREA</sequence>
<feature type="transmembrane region" description="Helical" evidence="5">
    <location>
        <begin position="66"/>
        <end position="88"/>
    </location>
</feature>
<comment type="caution">
    <text evidence="7">The sequence shown here is derived from an EMBL/GenBank/DDBJ whole genome shotgun (WGS) entry which is preliminary data.</text>
</comment>
<dbReference type="InterPro" id="IPR020846">
    <property type="entry name" value="MFS_dom"/>
</dbReference>
<feature type="transmembrane region" description="Helical" evidence="5">
    <location>
        <begin position="362"/>
        <end position="383"/>
    </location>
</feature>
<dbReference type="InterPro" id="IPR011701">
    <property type="entry name" value="MFS"/>
</dbReference>
<dbReference type="InterPro" id="IPR036259">
    <property type="entry name" value="MFS_trans_sf"/>
</dbReference>
<evidence type="ECO:0000313" key="8">
    <source>
        <dbReference type="Proteomes" id="UP001170379"/>
    </source>
</evidence>
<keyword evidence="3 5" id="KW-1133">Transmembrane helix</keyword>
<dbReference type="Proteomes" id="UP001170379">
    <property type="component" value="Unassembled WGS sequence"/>
</dbReference>
<comment type="subcellular location">
    <subcellularLocation>
        <location evidence="1">Cell membrane</location>
        <topology evidence="1">Multi-pass membrane protein</topology>
    </subcellularLocation>
</comment>
<dbReference type="PANTHER" id="PTHR23523">
    <property type="match status" value="1"/>
</dbReference>
<gene>
    <name evidence="7" type="ORF">C7K25_06545</name>
</gene>
<feature type="transmembrane region" description="Helical" evidence="5">
    <location>
        <begin position="94"/>
        <end position="116"/>
    </location>
</feature>
<evidence type="ECO:0000256" key="5">
    <source>
        <dbReference type="SAM" id="Phobius"/>
    </source>
</evidence>
<protein>
    <submittedName>
        <fullName evidence="7">MFS transporter</fullName>
    </submittedName>
</protein>
<dbReference type="SUPFAM" id="SSF103473">
    <property type="entry name" value="MFS general substrate transporter"/>
    <property type="match status" value="1"/>
</dbReference>
<feature type="transmembrane region" description="Helical" evidence="5">
    <location>
        <begin position="208"/>
        <end position="227"/>
    </location>
</feature>
<feature type="transmembrane region" description="Helical" evidence="5">
    <location>
        <begin position="247"/>
        <end position="267"/>
    </location>
</feature>
<feature type="transmembrane region" description="Helical" evidence="5">
    <location>
        <begin position="128"/>
        <end position="151"/>
    </location>
</feature>
<organism evidence="7 8">
    <name type="scientific">Gulosibacter molinativorax</name>
    <dbReference type="NCBI Taxonomy" id="256821"/>
    <lineage>
        <taxon>Bacteria</taxon>
        <taxon>Bacillati</taxon>
        <taxon>Actinomycetota</taxon>
        <taxon>Actinomycetes</taxon>
        <taxon>Micrococcales</taxon>
        <taxon>Microbacteriaceae</taxon>
        <taxon>Gulosibacter</taxon>
    </lineage>
</organism>
<evidence type="ECO:0000256" key="2">
    <source>
        <dbReference type="ARBA" id="ARBA00022692"/>
    </source>
</evidence>
<feature type="transmembrane region" description="Helical" evidence="5">
    <location>
        <begin position="157"/>
        <end position="177"/>
    </location>
</feature>
<evidence type="ECO:0000313" key="7">
    <source>
        <dbReference type="EMBL" id="MDJ1371023.1"/>
    </source>
</evidence>
<proteinExistence type="predicted"/>
<dbReference type="Gene3D" id="1.20.1250.20">
    <property type="entry name" value="MFS general substrate transporter like domains"/>
    <property type="match status" value="2"/>
</dbReference>
<evidence type="ECO:0000256" key="1">
    <source>
        <dbReference type="ARBA" id="ARBA00004651"/>
    </source>
</evidence>
<reference evidence="7" key="2">
    <citation type="journal article" date="2022" name="Sci. Rep.">
        <title>In silico prediction of the enzymes involved in the degradation of the herbicide molinate by Gulosibacter molinativorax ON4T.</title>
        <authorList>
            <person name="Lopes A.R."/>
            <person name="Bunin E."/>
            <person name="Viana A.T."/>
            <person name="Froufe H."/>
            <person name="Munoz-Merida A."/>
            <person name="Pinho D."/>
            <person name="Figueiredo J."/>
            <person name="Barroso C."/>
            <person name="Vaz-Moreira I."/>
            <person name="Bellanger X."/>
            <person name="Egas C."/>
            <person name="Nunes O.C."/>
        </authorList>
    </citation>
    <scope>NUCLEOTIDE SEQUENCE</scope>
    <source>
        <strain evidence="7">ON4</strain>
    </source>
</reference>
<dbReference type="EMBL" id="PXVD01000008">
    <property type="protein sequence ID" value="MDJ1371023.1"/>
    <property type="molecule type" value="Genomic_DNA"/>
</dbReference>
<reference evidence="7" key="1">
    <citation type="submission" date="2018-03" db="EMBL/GenBank/DDBJ databases">
        <authorList>
            <person name="Nunes O.C."/>
            <person name="Lopes A.R."/>
            <person name="Froufe H."/>
            <person name="Munoz-Merida A."/>
            <person name="Barroso C."/>
            <person name="Egas C."/>
        </authorList>
    </citation>
    <scope>NUCLEOTIDE SEQUENCE</scope>
    <source>
        <strain evidence="7">ON4</strain>
    </source>
</reference>
<feature type="transmembrane region" description="Helical" evidence="5">
    <location>
        <begin position="34"/>
        <end position="59"/>
    </location>
</feature>
<feature type="transmembrane region" description="Helical" evidence="5">
    <location>
        <begin position="274"/>
        <end position="294"/>
    </location>
</feature>
<dbReference type="PROSITE" id="PS50850">
    <property type="entry name" value="MFS"/>
    <property type="match status" value="1"/>
</dbReference>
<evidence type="ECO:0000259" key="6">
    <source>
        <dbReference type="PROSITE" id="PS50850"/>
    </source>
</evidence>
<dbReference type="Pfam" id="PF07690">
    <property type="entry name" value="MFS_1"/>
    <property type="match status" value="1"/>
</dbReference>
<accession>A0ABT7C7C4</accession>
<keyword evidence="2 5" id="KW-0812">Transmembrane</keyword>
<keyword evidence="8" id="KW-1185">Reference proteome</keyword>